<evidence type="ECO:0000256" key="7">
    <source>
        <dbReference type="ARBA" id="ARBA00022741"/>
    </source>
</evidence>
<keyword evidence="6" id="KW-0732">Signal</keyword>
<dbReference type="InterPro" id="IPR024788">
    <property type="entry name" value="Malectin-like_Carb-bd_dom"/>
</dbReference>
<dbReference type="GO" id="GO:0004674">
    <property type="term" value="F:protein serine/threonine kinase activity"/>
    <property type="evidence" value="ECO:0007669"/>
    <property type="project" value="UniProtKB-KW"/>
</dbReference>
<keyword evidence="7 15" id="KW-0547">Nucleotide-binding</keyword>
<keyword evidence="5 16" id="KW-0812">Transmembrane</keyword>
<dbReference type="FunFam" id="2.60.120.430:FF:000007">
    <property type="entry name" value="FERONIA receptor-like kinase"/>
    <property type="match status" value="1"/>
</dbReference>
<dbReference type="AlphaFoldDB" id="A0A067JXD7"/>
<evidence type="ECO:0000256" key="13">
    <source>
        <dbReference type="ARBA" id="ARBA00047899"/>
    </source>
</evidence>
<dbReference type="Gene3D" id="2.60.120.430">
    <property type="entry name" value="Galactose-binding lectin"/>
    <property type="match status" value="1"/>
</dbReference>
<keyword evidence="12" id="KW-0325">Glycoprotein</keyword>
<keyword evidence="11 16" id="KW-0472">Membrane</keyword>
<dbReference type="Pfam" id="PF07714">
    <property type="entry name" value="PK_Tyr_Ser-Thr"/>
    <property type="match status" value="1"/>
</dbReference>
<evidence type="ECO:0000259" key="17">
    <source>
        <dbReference type="PROSITE" id="PS50011"/>
    </source>
</evidence>
<evidence type="ECO:0000313" key="19">
    <source>
        <dbReference type="Proteomes" id="UP000027138"/>
    </source>
</evidence>
<dbReference type="InterPro" id="IPR000719">
    <property type="entry name" value="Prot_kinase_dom"/>
</dbReference>
<dbReference type="GO" id="GO:0016020">
    <property type="term" value="C:membrane"/>
    <property type="evidence" value="ECO:0007669"/>
    <property type="project" value="UniProtKB-SubCell"/>
</dbReference>
<dbReference type="SUPFAM" id="SSF56112">
    <property type="entry name" value="Protein kinase-like (PK-like)"/>
    <property type="match status" value="1"/>
</dbReference>
<dbReference type="FunFam" id="1.10.510.10:FF:001023">
    <property type="entry name" value="Os07g0541700 protein"/>
    <property type="match status" value="1"/>
</dbReference>
<dbReference type="EC" id="2.7.11.1" evidence="2"/>
<evidence type="ECO:0000256" key="14">
    <source>
        <dbReference type="ARBA" id="ARBA00048679"/>
    </source>
</evidence>
<feature type="domain" description="Protein kinase" evidence="17">
    <location>
        <begin position="410"/>
        <end position="577"/>
    </location>
</feature>
<dbReference type="PANTHER" id="PTHR34590">
    <property type="entry name" value="OS03G0124300 PROTEIN-RELATED"/>
    <property type="match status" value="1"/>
</dbReference>
<reference evidence="18 19" key="1">
    <citation type="journal article" date="2014" name="PLoS ONE">
        <title>Global Analysis of Gene Expression Profiles in Physic Nut (Jatropha curcas L.) Seedlings Exposed to Salt Stress.</title>
        <authorList>
            <person name="Zhang L."/>
            <person name="Zhang C."/>
            <person name="Wu P."/>
            <person name="Chen Y."/>
            <person name="Li M."/>
            <person name="Jiang H."/>
            <person name="Wu G."/>
        </authorList>
    </citation>
    <scope>NUCLEOTIDE SEQUENCE [LARGE SCALE GENOMIC DNA]</scope>
    <source>
        <strain evidence="19">cv. GZQX0401</strain>
        <tissue evidence="18">Young leaves</tissue>
    </source>
</reference>
<proteinExistence type="predicted"/>
<dbReference type="SMART" id="SM00220">
    <property type="entry name" value="S_TKc"/>
    <property type="match status" value="1"/>
</dbReference>
<evidence type="ECO:0000256" key="8">
    <source>
        <dbReference type="ARBA" id="ARBA00022777"/>
    </source>
</evidence>
<keyword evidence="9 15" id="KW-0067">ATP-binding</keyword>
<keyword evidence="10 16" id="KW-1133">Transmembrane helix</keyword>
<dbReference type="Gene3D" id="3.30.200.20">
    <property type="entry name" value="Phosphorylase Kinase, domain 1"/>
    <property type="match status" value="1"/>
</dbReference>
<name>A0A067JXD7_JATCU</name>
<protein>
    <recommendedName>
        <fullName evidence="2">non-specific serine/threonine protein kinase</fullName>
        <ecNumber evidence="2">2.7.11.1</ecNumber>
    </recommendedName>
</protein>
<keyword evidence="4" id="KW-0808">Transferase</keyword>
<dbReference type="InterPro" id="IPR011009">
    <property type="entry name" value="Kinase-like_dom_sf"/>
</dbReference>
<dbReference type="Gene3D" id="1.10.510.10">
    <property type="entry name" value="Transferase(Phosphotransferase) domain 1"/>
    <property type="match status" value="1"/>
</dbReference>
<keyword evidence="8" id="KW-0418">Kinase</keyword>
<evidence type="ECO:0000313" key="18">
    <source>
        <dbReference type="EMBL" id="KDP24660.1"/>
    </source>
</evidence>
<dbReference type="PROSITE" id="PS00107">
    <property type="entry name" value="PROTEIN_KINASE_ATP"/>
    <property type="match status" value="1"/>
</dbReference>
<dbReference type="InterPro" id="IPR001245">
    <property type="entry name" value="Ser-Thr/Tyr_kinase_cat_dom"/>
</dbReference>
<dbReference type="EMBL" id="KK915096">
    <property type="protein sequence ID" value="KDP24660.1"/>
    <property type="molecule type" value="Genomic_DNA"/>
</dbReference>
<dbReference type="Pfam" id="PF12819">
    <property type="entry name" value="Malectin_like"/>
    <property type="match status" value="1"/>
</dbReference>
<keyword evidence="19" id="KW-1185">Reference proteome</keyword>
<organism evidence="18 19">
    <name type="scientific">Jatropha curcas</name>
    <name type="common">Barbados nut</name>
    <dbReference type="NCBI Taxonomy" id="180498"/>
    <lineage>
        <taxon>Eukaryota</taxon>
        <taxon>Viridiplantae</taxon>
        <taxon>Streptophyta</taxon>
        <taxon>Embryophyta</taxon>
        <taxon>Tracheophyta</taxon>
        <taxon>Spermatophyta</taxon>
        <taxon>Magnoliopsida</taxon>
        <taxon>eudicotyledons</taxon>
        <taxon>Gunneridae</taxon>
        <taxon>Pentapetalae</taxon>
        <taxon>rosids</taxon>
        <taxon>fabids</taxon>
        <taxon>Malpighiales</taxon>
        <taxon>Euphorbiaceae</taxon>
        <taxon>Crotonoideae</taxon>
        <taxon>Jatropheae</taxon>
        <taxon>Jatropha</taxon>
    </lineage>
</organism>
<dbReference type="PROSITE" id="PS50011">
    <property type="entry name" value="PROTEIN_KINASE_DOM"/>
    <property type="match status" value="1"/>
</dbReference>
<keyword evidence="3" id="KW-0723">Serine/threonine-protein kinase</keyword>
<evidence type="ECO:0000256" key="10">
    <source>
        <dbReference type="ARBA" id="ARBA00022989"/>
    </source>
</evidence>
<evidence type="ECO:0000256" key="5">
    <source>
        <dbReference type="ARBA" id="ARBA00022692"/>
    </source>
</evidence>
<dbReference type="GO" id="GO:0004714">
    <property type="term" value="F:transmembrane receptor protein tyrosine kinase activity"/>
    <property type="evidence" value="ECO:0007669"/>
    <property type="project" value="InterPro"/>
</dbReference>
<feature type="transmembrane region" description="Helical" evidence="16">
    <location>
        <begin position="297"/>
        <end position="320"/>
    </location>
</feature>
<dbReference type="InterPro" id="IPR008271">
    <property type="entry name" value="Ser/Thr_kinase_AS"/>
</dbReference>
<evidence type="ECO:0000256" key="12">
    <source>
        <dbReference type="ARBA" id="ARBA00023180"/>
    </source>
</evidence>
<evidence type="ECO:0000256" key="4">
    <source>
        <dbReference type="ARBA" id="ARBA00022679"/>
    </source>
</evidence>
<evidence type="ECO:0000256" key="15">
    <source>
        <dbReference type="PROSITE-ProRule" id="PRU10141"/>
    </source>
</evidence>
<dbReference type="PANTHER" id="PTHR34590:SF5">
    <property type="entry name" value="OS04G0586500 PROTEIN"/>
    <property type="match status" value="1"/>
</dbReference>
<sequence length="577" mass="65338">MQPPAAAIVKEFVVTIQEKQMLNVTFNPSLKSFAFINGIEIVSMPDSLYIHGNDSPLTNVGIDYPFYLDNTTGLETVYRLNVGGRDIDGSDDTGMYRKWVQDSNYIFGAAFGVVSISKVKINYTKITPAWVAPELVYSTMRSMGPRRKVNIKYNLTWIFPVDTGFNYLVRLHFCETRLEVTGALQLVFSIFINNQTAVAQANVIYWSGGKGIPVYKDYVIWIPAGGPDKQDLWLALHPSDEHELADAILNGLEIFKLNNSKGSLAGPNSEPIILVQTPPVRQPKLLERTKRKNVKKVTILIGPVFGGVLFLAFIICFFVFNQRRRGKKYSIITKSKFFRAPFPHTSRSTTRKSSLNPFNQFRRFSIFEIEVATSKFDDKSSKSTTIASPLPTERCRRFTILEIKEATRNFDDQNFIGSGGFGNVYKGYIDNESITVAIKRLDSSSKQGTREFTTEIETLSQVRHVNLVSLIGYCIDEGEMILIYDYLINGTLAEHLHETNNDRLPWKKRLHICIGAARGLHYLHSEFTHTIIHRDVKTTNILLDENWIAKVSDFGLSKAAFKQEVILFVGADMMPYD</sequence>
<evidence type="ECO:0000256" key="1">
    <source>
        <dbReference type="ARBA" id="ARBA00004479"/>
    </source>
</evidence>
<dbReference type="Proteomes" id="UP000027138">
    <property type="component" value="Unassembled WGS sequence"/>
</dbReference>
<evidence type="ECO:0000256" key="2">
    <source>
        <dbReference type="ARBA" id="ARBA00012513"/>
    </source>
</evidence>
<dbReference type="InterPro" id="IPR045272">
    <property type="entry name" value="ANXUR1/2-like"/>
</dbReference>
<accession>A0A067JXD7</accession>
<comment type="subcellular location">
    <subcellularLocation>
        <location evidence="1">Membrane</location>
        <topology evidence="1">Single-pass type I membrane protein</topology>
    </subcellularLocation>
</comment>
<dbReference type="InterPro" id="IPR017441">
    <property type="entry name" value="Protein_kinase_ATP_BS"/>
</dbReference>
<evidence type="ECO:0000256" key="3">
    <source>
        <dbReference type="ARBA" id="ARBA00022527"/>
    </source>
</evidence>
<evidence type="ECO:0000256" key="16">
    <source>
        <dbReference type="SAM" id="Phobius"/>
    </source>
</evidence>
<dbReference type="GO" id="GO:0005524">
    <property type="term" value="F:ATP binding"/>
    <property type="evidence" value="ECO:0007669"/>
    <property type="project" value="UniProtKB-UniRule"/>
</dbReference>
<evidence type="ECO:0000256" key="11">
    <source>
        <dbReference type="ARBA" id="ARBA00023136"/>
    </source>
</evidence>
<comment type="catalytic activity">
    <reaction evidence="14">
        <text>L-seryl-[protein] + ATP = O-phospho-L-seryl-[protein] + ADP + H(+)</text>
        <dbReference type="Rhea" id="RHEA:17989"/>
        <dbReference type="Rhea" id="RHEA-COMP:9863"/>
        <dbReference type="Rhea" id="RHEA-COMP:11604"/>
        <dbReference type="ChEBI" id="CHEBI:15378"/>
        <dbReference type="ChEBI" id="CHEBI:29999"/>
        <dbReference type="ChEBI" id="CHEBI:30616"/>
        <dbReference type="ChEBI" id="CHEBI:83421"/>
        <dbReference type="ChEBI" id="CHEBI:456216"/>
        <dbReference type="EC" id="2.7.11.1"/>
    </reaction>
</comment>
<feature type="binding site" evidence="15">
    <location>
        <position position="439"/>
    </location>
    <ligand>
        <name>ATP</name>
        <dbReference type="ChEBI" id="CHEBI:30616"/>
    </ligand>
</feature>
<evidence type="ECO:0000256" key="6">
    <source>
        <dbReference type="ARBA" id="ARBA00022729"/>
    </source>
</evidence>
<dbReference type="PROSITE" id="PS00108">
    <property type="entry name" value="PROTEIN_KINASE_ST"/>
    <property type="match status" value="1"/>
</dbReference>
<gene>
    <name evidence="18" type="ORF">JCGZ_26519</name>
</gene>
<comment type="catalytic activity">
    <reaction evidence="13">
        <text>L-threonyl-[protein] + ATP = O-phospho-L-threonyl-[protein] + ADP + H(+)</text>
        <dbReference type="Rhea" id="RHEA:46608"/>
        <dbReference type="Rhea" id="RHEA-COMP:11060"/>
        <dbReference type="Rhea" id="RHEA-COMP:11605"/>
        <dbReference type="ChEBI" id="CHEBI:15378"/>
        <dbReference type="ChEBI" id="CHEBI:30013"/>
        <dbReference type="ChEBI" id="CHEBI:30616"/>
        <dbReference type="ChEBI" id="CHEBI:61977"/>
        <dbReference type="ChEBI" id="CHEBI:456216"/>
        <dbReference type="EC" id="2.7.11.1"/>
    </reaction>
</comment>
<evidence type="ECO:0000256" key="9">
    <source>
        <dbReference type="ARBA" id="ARBA00022840"/>
    </source>
</evidence>
<dbReference type="OrthoDB" id="4062651at2759"/>
<dbReference type="FunFam" id="3.30.200.20:FF:000039">
    <property type="entry name" value="receptor-like protein kinase FERONIA"/>
    <property type="match status" value="1"/>
</dbReference>